<feature type="compositionally biased region" description="Polar residues" evidence="1">
    <location>
        <begin position="564"/>
        <end position="581"/>
    </location>
</feature>
<protein>
    <recommendedName>
        <fullName evidence="4">THO complex subunit 1</fullName>
    </recommendedName>
</protein>
<dbReference type="HOGENOM" id="CLU_400060_0_0_1"/>
<feature type="region of interest" description="Disordered" evidence="1">
    <location>
        <begin position="706"/>
        <end position="758"/>
    </location>
</feature>
<feature type="compositionally biased region" description="Low complexity" evidence="1">
    <location>
        <begin position="722"/>
        <end position="738"/>
    </location>
</feature>
<dbReference type="EMBL" id="KN838681">
    <property type="protein sequence ID" value="KIJ97899.1"/>
    <property type="molecule type" value="Genomic_DNA"/>
</dbReference>
<evidence type="ECO:0000256" key="1">
    <source>
        <dbReference type="SAM" id="MobiDB-lite"/>
    </source>
</evidence>
<feature type="region of interest" description="Disordered" evidence="1">
    <location>
        <begin position="203"/>
        <end position="236"/>
    </location>
</feature>
<feature type="compositionally biased region" description="Basic and acidic residues" evidence="1">
    <location>
        <begin position="745"/>
        <end position="758"/>
    </location>
</feature>
<evidence type="ECO:0000313" key="3">
    <source>
        <dbReference type="Proteomes" id="UP000054477"/>
    </source>
</evidence>
<dbReference type="Pfam" id="PF11957">
    <property type="entry name" value="efThoc1"/>
    <property type="match status" value="1"/>
</dbReference>
<organism evidence="2 3">
    <name type="scientific">Laccaria amethystina LaAM-08-1</name>
    <dbReference type="NCBI Taxonomy" id="1095629"/>
    <lineage>
        <taxon>Eukaryota</taxon>
        <taxon>Fungi</taxon>
        <taxon>Dikarya</taxon>
        <taxon>Basidiomycota</taxon>
        <taxon>Agaricomycotina</taxon>
        <taxon>Agaricomycetes</taxon>
        <taxon>Agaricomycetidae</taxon>
        <taxon>Agaricales</taxon>
        <taxon>Agaricineae</taxon>
        <taxon>Hydnangiaceae</taxon>
        <taxon>Laccaria</taxon>
    </lineage>
</organism>
<dbReference type="PANTHER" id="PTHR13265">
    <property type="entry name" value="THO COMPLEX SUBUNIT 1"/>
    <property type="match status" value="1"/>
</dbReference>
<evidence type="ECO:0000313" key="2">
    <source>
        <dbReference type="EMBL" id="KIJ97899.1"/>
    </source>
</evidence>
<reference evidence="2 3" key="1">
    <citation type="submission" date="2014-04" db="EMBL/GenBank/DDBJ databases">
        <authorList>
            <consortium name="DOE Joint Genome Institute"/>
            <person name="Kuo A."/>
            <person name="Kohler A."/>
            <person name="Nagy L.G."/>
            <person name="Floudas D."/>
            <person name="Copeland A."/>
            <person name="Barry K.W."/>
            <person name="Cichocki N."/>
            <person name="Veneault-Fourrey C."/>
            <person name="LaButti K."/>
            <person name="Lindquist E.A."/>
            <person name="Lipzen A."/>
            <person name="Lundell T."/>
            <person name="Morin E."/>
            <person name="Murat C."/>
            <person name="Sun H."/>
            <person name="Tunlid A."/>
            <person name="Henrissat B."/>
            <person name="Grigoriev I.V."/>
            <person name="Hibbett D.S."/>
            <person name="Martin F."/>
            <person name="Nordberg H.P."/>
            <person name="Cantor M.N."/>
            <person name="Hua S.X."/>
        </authorList>
    </citation>
    <scope>NUCLEOTIDE SEQUENCE [LARGE SCALE GENOMIC DNA]</scope>
    <source>
        <strain evidence="2 3">LaAM-08-1</strain>
    </source>
</reference>
<proteinExistence type="predicted"/>
<feature type="region of interest" description="Disordered" evidence="1">
    <location>
        <begin position="556"/>
        <end position="613"/>
    </location>
</feature>
<dbReference type="STRING" id="1095629.A0A0C9WM78"/>
<keyword evidence="3" id="KW-1185">Reference proteome</keyword>
<dbReference type="GO" id="GO:0000445">
    <property type="term" value="C:THO complex part of transcription export complex"/>
    <property type="evidence" value="ECO:0007669"/>
    <property type="project" value="TreeGrafter"/>
</dbReference>
<sequence length="758" mass="84708">MTSLQPFLASLLKSLPPPPAAQNVLNNLIKETLQDTKDKTSAENRKSQWEYLLKNEIFILASKEGQALKDPNTKYYDELRDKLDVVLTFTEHDACEQTFPFIVLQDLLETQTIASCSHIFSWIEARAERLTEGMVPQKGKALILLRTLNDLLRRLSKMGTTTIFCGRILTFLSGVFPLGERSGVNLRGEYGPTWEGVSFGEKTKADEKDAEMEVAKSLDEPEAKEGEAQGDKMQIDSKEVKKPVPVESLAEKKEAFYNTFWSLQLPFSKPPLFAAKDTFEDFKERVNKVMPVIKEATAKERAMMGSRGVAGTGASLKRKRDLDSEESNSNEYFFAKFLTSPDLLDLEIADTHFRRQFLFQLLILLNHLLTFTKTAKAAWTSTRNRSLQMDFTLEDNEAQWVQESITKVTEELRQTTPNGRVFAENISAILDREKNWVRWKNELCAPFDKEPWFIEQEGKFLGLFDATAPTRAKMREPPEDWQWRLGTAPLTEIWDMGYTDLTNLQNPFQPGDVKDFVKKIKQEDARIELRKRNLAKTAERLALAQAKVAAAKAAVTAETKETVPSASTSAETLSTPRPSVGSNPMSSPLHPSLPPKPGSPVKPSLSQDTARNATPAPAVPVIAAPVPTPSPAPTPTPTLAPTIALPDEQISKFEEVSSSPWTGKTSHAPYFQNKQRWSWLALRTARDQYLQHFGKIGTGDIELLAQEIEREKEKPQKGEEGSGSVEEQGSGTSGTENGLPGEIGMKTDGEGDIKMEER</sequence>
<name>A0A0C9WM78_9AGAR</name>
<gene>
    <name evidence="2" type="ORF">K443DRAFT_225397</name>
</gene>
<reference evidence="3" key="2">
    <citation type="submission" date="2015-01" db="EMBL/GenBank/DDBJ databases">
        <title>Evolutionary Origins and Diversification of the Mycorrhizal Mutualists.</title>
        <authorList>
            <consortium name="DOE Joint Genome Institute"/>
            <consortium name="Mycorrhizal Genomics Consortium"/>
            <person name="Kohler A."/>
            <person name="Kuo A."/>
            <person name="Nagy L.G."/>
            <person name="Floudas D."/>
            <person name="Copeland A."/>
            <person name="Barry K.W."/>
            <person name="Cichocki N."/>
            <person name="Veneault-Fourrey C."/>
            <person name="LaButti K."/>
            <person name="Lindquist E.A."/>
            <person name="Lipzen A."/>
            <person name="Lundell T."/>
            <person name="Morin E."/>
            <person name="Murat C."/>
            <person name="Riley R."/>
            <person name="Ohm R."/>
            <person name="Sun H."/>
            <person name="Tunlid A."/>
            <person name="Henrissat B."/>
            <person name="Grigoriev I.V."/>
            <person name="Hibbett D.S."/>
            <person name="Martin F."/>
        </authorList>
    </citation>
    <scope>NUCLEOTIDE SEQUENCE [LARGE SCALE GENOMIC DNA]</scope>
    <source>
        <strain evidence="3">LaAM-08-1</strain>
    </source>
</reference>
<dbReference type="InterPro" id="IPR021861">
    <property type="entry name" value="THO_THOC1"/>
</dbReference>
<dbReference type="Proteomes" id="UP000054477">
    <property type="component" value="Unassembled WGS sequence"/>
</dbReference>
<feature type="compositionally biased region" description="Pro residues" evidence="1">
    <location>
        <begin position="591"/>
        <end position="600"/>
    </location>
</feature>
<dbReference type="PANTHER" id="PTHR13265:SF0">
    <property type="entry name" value="HPR1"/>
    <property type="match status" value="1"/>
</dbReference>
<dbReference type="GO" id="GO:0006406">
    <property type="term" value="P:mRNA export from nucleus"/>
    <property type="evidence" value="ECO:0007669"/>
    <property type="project" value="TreeGrafter"/>
</dbReference>
<dbReference type="AlphaFoldDB" id="A0A0C9WM78"/>
<feature type="compositionally biased region" description="Basic and acidic residues" evidence="1">
    <location>
        <begin position="707"/>
        <end position="720"/>
    </location>
</feature>
<dbReference type="OrthoDB" id="9402762at2759"/>
<accession>A0A0C9WM78</accession>
<evidence type="ECO:0008006" key="4">
    <source>
        <dbReference type="Google" id="ProtNLM"/>
    </source>
</evidence>